<keyword evidence="3" id="KW-1185">Reference proteome</keyword>
<sequence>MCKTMKTSHWSMRSSSRRIWSTTTTAKLDPTTAKAGLTTTCGKKAMTGLEATTAKLEATVKTEHGGGPEHGRRRSEQDNEDLCLTRRRWKKLGCT</sequence>
<gene>
    <name evidence="2" type="ORF">Bca52824_053283</name>
</gene>
<evidence type="ECO:0000313" key="3">
    <source>
        <dbReference type="Proteomes" id="UP000886595"/>
    </source>
</evidence>
<feature type="compositionally biased region" description="Basic and acidic residues" evidence="1">
    <location>
        <begin position="60"/>
        <end position="77"/>
    </location>
</feature>
<name>A0A8X7R8N7_BRACI</name>
<dbReference type="AlphaFoldDB" id="A0A8X7R8N7"/>
<dbReference type="Proteomes" id="UP000886595">
    <property type="component" value="Unassembled WGS sequence"/>
</dbReference>
<comment type="caution">
    <text evidence="2">The sequence shown here is derived from an EMBL/GenBank/DDBJ whole genome shotgun (WGS) entry which is preliminary data.</text>
</comment>
<protein>
    <submittedName>
        <fullName evidence="2">Uncharacterized protein</fullName>
    </submittedName>
</protein>
<feature type="region of interest" description="Disordered" evidence="1">
    <location>
        <begin position="60"/>
        <end position="80"/>
    </location>
</feature>
<proteinExistence type="predicted"/>
<feature type="compositionally biased region" description="Low complexity" evidence="1">
    <location>
        <begin position="7"/>
        <end position="21"/>
    </location>
</feature>
<accession>A0A8X7R8N7</accession>
<reference evidence="2 3" key="1">
    <citation type="submission" date="2020-02" db="EMBL/GenBank/DDBJ databases">
        <authorList>
            <person name="Ma Q."/>
            <person name="Huang Y."/>
            <person name="Song X."/>
            <person name="Pei D."/>
        </authorList>
    </citation>
    <scope>NUCLEOTIDE SEQUENCE [LARGE SCALE GENOMIC DNA]</scope>
    <source>
        <strain evidence="2">Sxm20200214</strain>
        <tissue evidence="2">Leaf</tissue>
    </source>
</reference>
<feature type="region of interest" description="Disordered" evidence="1">
    <location>
        <begin position="1"/>
        <end position="21"/>
    </location>
</feature>
<evidence type="ECO:0000256" key="1">
    <source>
        <dbReference type="SAM" id="MobiDB-lite"/>
    </source>
</evidence>
<dbReference type="EMBL" id="JAAMPC010000011">
    <property type="protein sequence ID" value="KAG2282063.1"/>
    <property type="molecule type" value="Genomic_DNA"/>
</dbReference>
<organism evidence="2 3">
    <name type="scientific">Brassica carinata</name>
    <name type="common">Ethiopian mustard</name>
    <name type="synonym">Abyssinian cabbage</name>
    <dbReference type="NCBI Taxonomy" id="52824"/>
    <lineage>
        <taxon>Eukaryota</taxon>
        <taxon>Viridiplantae</taxon>
        <taxon>Streptophyta</taxon>
        <taxon>Embryophyta</taxon>
        <taxon>Tracheophyta</taxon>
        <taxon>Spermatophyta</taxon>
        <taxon>Magnoliopsida</taxon>
        <taxon>eudicotyledons</taxon>
        <taxon>Gunneridae</taxon>
        <taxon>Pentapetalae</taxon>
        <taxon>rosids</taxon>
        <taxon>malvids</taxon>
        <taxon>Brassicales</taxon>
        <taxon>Brassicaceae</taxon>
        <taxon>Brassiceae</taxon>
        <taxon>Brassica</taxon>
    </lineage>
</organism>
<evidence type="ECO:0000313" key="2">
    <source>
        <dbReference type="EMBL" id="KAG2282063.1"/>
    </source>
</evidence>